<dbReference type="EMBL" id="JAACNH010000007">
    <property type="protein sequence ID" value="KAG8437077.1"/>
    <property type="molecule type" value="Genomic_DNA"/>
</dbReference>
<gene>
    <name evidence="1" type="ORF">GDO86_007960</name>
</gene>
<dbReference type="Proteomes" id="UP000812440">
    <property type="component" value="Chromosome 4"/>
</dbReference>
<name>A0A8T2J014_9PIPI</name>
<reference evidence="1" key="1">
    <citation type="thesis" date="2020" institute="ProQuest LLC" country="789 East Eisenhower Parkway, Ann Arbor, MI, USA">
        <title>Comparative Genomics and Chromosome Evolution.</title>
        <authorList>
            <person name="Mudd A.B."/>
        </authorList>
    </citation>
    <scope>NUCLEOTIDE SEQUENCE</scope>
    <source>
        <strain evidence="1">Female2</strain>
        <tissue evidence="1">Blood</tissue>
    </source>
</reference>
<comment type="caution">
    <text evidence="1">The sequence shown here is derived from an EMBL/GenBank/DDBJ whole genome shotgun (WGS) entry which is preliminary data.</text>
</comment>
<evidence type="ECO:0000313" key="1">
    <source>
        <dbReference type="EMBL" id="KAG8437077.1"/>
    </source>
</evidence>
<dbReference type="AlphaFoldDB" id="A0A8T2J014"/>
<proteinExistence type="predicted"/>
<accession>A0A8T2J014</accession>
<sequence>MSLSAPSPCPSHSCHNPIVHPQSSCPLSHPPIISSCPKHVPSEPSCPSEPHNSLSAIHRTSSASPSYPSVPIMSTWAPSLLLSASPHSVRASSSPLTCPHHVSNVAPIMSLALPLMSSVPIISLSAHMSLRAPQCPPVPPSMSLSAPSYPQCPHYVPIPHYVSVPPHSLPPCHSCPTWSPIMSLCSPIMSFSAPSYIPQCPIMSPVALICAHSCPPVPHQGAVPPIISLSAPSFHLRVPIMSLSSSHHALESPINVPPVPPHSLSAHHIPRAPHSSAQPVPRIMTPSVPHHVTSLHTSVSCPIMSASSCHRPVPLCSLMFHHPLPRPLPPHSSAQPTIMSLIPSIRSAPSCPPACSPAPSCPSVPHHSPSHSVRAHNHMCPIIPHAHLPHGPIMFGQLPSVPIMSLSVPHNLSAPYACAPIIPSVPHPRSLVLSAPIMSLAPHSAVPNQGPPGSPIMPLFPHSCPLPRAPHVPHHVLSAPFMSL</sequence>
<protein>
    <submittedName>
        <fullName evidence="1">Uncharacterized protein</fullName>
    </submittedName>
</protein>
<evidence type="ECO:0000313" key="2">
    <source>
        <dbReference type="Proteomes" id="UP000812440"/>
    </source>
</evidence>
<organism evidence="1 2">
    <name type="scientific">Hymenochirus boettgeri</name>
    <name type="common">Congo dwarf clawed frog</name>
    <dbReference type="NCBI Taxonomy" id="247094"/>
    <lineage>
        <taxon>Eukaryota</taxon>
        <taxon>Metazoa</taxon>
        <taxon>Chordata</taxon>
        <taxon>Craniata</taxon>
        <taxon>Vertebrata</taxon>
        <taxon>Euteleostomi</taxon>
        <taxon>Amphibia</taxon>
        <taxon>Batrachia</taxon>
        <taxon>Anura</taxon>
        <taxon>Pipoidea</taxon>
        <taxon>Pipidae</taxon>
        <taxon>Pipinae</taxon>
        <taxon>Hymenochirus</taxon>
    </lineage>
</organism>
<keyword evidence="2" id="KW-1185">Reference proteome</keyword>